<dbReference type="FunCoup" id="A0A401G8P0">
    <property type="interactions" value="533"/>
</dbReference>
<evidence type="ECO:0000259" key="8">
    <source>
        <dbReference type="Pfam" id="PF04003"/>
    </source>
</evidence>
<dbReference type="RefSeq" id="XP_027609416.1">
    <property type="nucleotide sequence ID" value="XM_027753615.1"/>
</dbReference>
<proteinExistence type="inferred from homology"/>
<evidence type="ECO:0000256" key="1">
    <source>
        <dbReference type="ARBA" id="ARBA00004123"/>
    </source>
</evidence>
<feature type="region of interest" description="Disordered" evidence="7">
    <location>
        <begin position="495"/>
        <end position="522"/>
    </location>
</feature>
<dbReference type="Pfam" id="PF04003">
    <property type="entry name" value="Utp12"/>
    <property type="match status" value="1"/>
</dbReference>
<dbReference type="PANTHER" id="PTHR44267">
    <property type="entry name" value="WD REPEAT-CONTAINING PROTEIN 43"/>
    <property type="match status" value="1"/>
</dbReference>
<feature type="compositionally biased region" description="Pro residues" evidence="7">
    <location>
        <begin position="122"/>
        <end position="131"/>
    </location>
</feature>
<comment type="caution">
    <text evidence="9">The sequence shown here is derived from an EMBL/GenBank/DDBJ whole genome shotgun (WGS) entry which is preliminary data.</text>
</comment>
<dbReference type="Gene3D" id="2.130.10.10">
    <property type="entry name" value="YVTN repeat-like/Quinoprotein amine dehydrogenase"/>
    <property type="match status" value="1"/>
</dbReference>
<dbReference type="InterPro" id="IPR015943">
    <property type="entry name" value="WD40/YVTN_repeat-like_dom_sf"/>
</dbReference>
<dbReference type="GO" id="GO:0000462">
    <property type="term" value="P:maturation of SSU-rRNA from tricistronic rRNA transcript (SSU-rRNA, 5.8S rRNA, LSU-rRNA)"/>
    <property type="evidence" value="ECO:0007669"/>
    <property type="project" value="TreeGrafter"/>
</dbReference>
<evidence type="ECO:0000256" key="5">
    <source>
        <dbReference type="ARBA" id="ARBA00038335"/>
    </source>
</evidence>
<evidence type="ECO:0000256" key="3">
    <source>
        <dbReference type="ARBA" id="ARBA00022737"/>
    </source>
</evidence>
<keyword evidence="2 6" id="KW-0853">WD repeat</keyword>
<dbReference type="InterPro" id="IPR019775">
    <property type="entry name" value="WD40_repeat_CS"/>
</dbReference>
<evidence type="ECO:0000313" key="9">
    <source>
        <dbReference type="EMBL" id="GBE78503.1"/>
    </source>
</evidence>
<dbReference type="AlphaFoldDB" id="A0A401G8P0"/>
<feature type="compositionally biased region" description="Acidic residues" evidence="7">
    <location>
        <begin position="696"/>
        <end position="757"/>
    </location>
</feature>
<evidence type="ECO:0000256" key="6">
    <source>
        <dbReference type="PROSITE-ProRule" id="PRU00221"/>
    </source>
</evidence>
<dbReference type="InterPro" id="IPR036322">
    <property type="entry name" value="WD40_repeat_dom_sf"/>
</dbReference>
<organism evidence="9 10">
    <name type="scientific">Sparassis crispa</name>
    <dbReference type="NCBI Taxonomy" id="139825"/>
    <lineage>
        <taxon>Eukaryota</taxon>
        <taxon>Fungi</taxon>
        <taxon>Dikarya</taxon>
        <taxon>Basidiomycota</taxon>
        <taxon>Agaricomycotina</taxon>
        <taxon>Agaricomycetes</taxon>
        <taxon>Polyporales</taxon>
        <taxon>Sparassidaceae</taxon>
        <taxon>Sparassis</taxon>
    </lineage>
</organism>
<feature type="repeat" description="WD" evidence="6">
    <location>
        <begin position="260"/>
        <end position="293"/>
    </location>
</feature>
<comment type="subcellular location">
    <subcellularLocation>
        <location evidence="1">Nucleus</location>
    </subcellularLocation>
</comment>
<name>A0A401G8P0_9APHY</name>
<evidence type="ECO:0000256" key="4">
    <source>
        <dbReference type="ARBA" id="ARBA00023242"/>
    </source>
</evidence>
<dbReference type="InterPro" id="IPR001680">
    <property type="entry name" value="WD40_rpt"/>
</dbReference>
<dbReference type="STRING" id="139825.A0A401G8P0"/>
<dbReference type="GeneID" id="38775420"/>
<dbReference type="SMART" id="SM00320">
    <property type="entry name" value="WD40"/>
    <property type="match status" value="4"/>
</dbReference>
<dbReference type="PROSITE" id="PS00678">
    <property type="entry name" value="WD_REPEATS_1"/>
    <property type="match status" value="1"/>
</dbReference>
<sequence>MALVPAKSKKPRTKPPRERPAATSTISQPAVTDSSSLTYLSTFSPLGNLFALLSLAVDKSQLRVYDTDTRQCVAEHLVDAGRVTSLCWGRFDPLETRKQAGEDDVDAQQPKRKRKKRKSLAPPAPPAPPAPQLVVLGLSDGALVLFSPIHGRVVRTLSHPASSAAILSVAVDETGSEHTSSIWTSSADGKFRLWDASQNTILSTWNSDDRNPYTALAVRPSIDEEGRTDVLVAHHSMRLLSTMTGSSESGKQKPKELAKFTGHASAVKDVQWCSSSLFLSLAEADRFICAWDVPECQASEGKMVASIPLDSDARCISLSPPSTSAMHQEQILLAVSASGKISVFPLPSELIEQSPVRTKQKVPTLVPKSIISVSTKSDTVEIVAAAFTGEEGRIRVAKLVNGIQPAFDVVTYVSEGGDYIKDVVISDANAGLASGPEGLLGASVRRYNESPSLAVRSGAELGQDEDMDDLPMRDVDGELDADLAELSLGQRLTALTGVEDTGSRSTSDEEDALTSTQKPKRVDAVQAVPANSLTRTLIQALHSSDAGLLETCLAHSDTTLIRNTVRRLPPQLAVPLITACVERLGRGARGGNMKGGGGGASSQRGTALINWVKAVLATHSGHLMTMPDLLARLSGLHATLTMRLALQDSLLALNGRLDMVVSQIEMRASGPPAPLPMPKGKGKETQGREARRYVEGESEAEDEDEQMDVEVESGDDGGSVEDIELGGSDEEEEEIQEDEDEDDEDDEEEDEEDEDKEDDLKLNGFIDDEAEEYSEEDDESE</sequence>
<feature type="region of interest" description="Disordered" evidence="7">
    <location>
        <begin position="668"/>
        <end position="781"/>
    </location>
</feature>
<dbReference type="InterPro" id="IPR052414">
    <property type="entry name" value="U3_snoRNA-assoc_WDR"/>
</dbReference>
<feature type="region of interest" description="Disordered" evidence="7">
    <location>
        <begin position="99"/>
        <end position="131"/>
    </location>
</feature>
<dbReference type="PROSITE" id="PS50082">
    <property type="entry name" value="WD_REPEATS_2"/>
    <property type="match status" value="1"/>
</dbReference>
<dbReference type="InParanoid" id="A0A401G8P0"/>
<feature type="compositionally biased region" description="Basic and acidic residues" evidence="7">
    <location>
        <begin position="681"/>
        <end position="695"/>
    </location>
</feature>
<dbReference type="EMBL" id="BFAD01000001">
    <property type="protein sequence ID" value="GBE78503.1"/>
    <property type="molecule type" value="Genomic_DNA"/>
</dbReference>
<feature type="domain" description="Small-subunit processome Utp12" evidence="8">
    <location>
        <begin position="545"/>
        <end position="661"/>
    </location>
</feature>
<dbReference type="Proteomes" id="UP000287166">
    <property type="component" value="Unassembled WGS sequence"/>
</dbReference>
<dbReference type="SUPFAM" id="SSF50978">
    <property type="entry name" value="WD40 repeat-like"/>
    <property type="match status" value="1"/>
</dbReference>
<dbReference type="GO" id="GO:0032040">
    <property type="term" value="C:small-subunit processome"/>
    <property type="evidence" value="ECO:0007669"/>
    <property type="project" value="UniProtKB-ARBA"/>
</dbReference>
<keyword evidence="4" id="KW-0539">Nucleus</keyword>
<protein>
    <recommendedName>
        <fullName evidence="8">Small-subunit processome Utp12 domain-containing protein</fullName>
    </recommendedName>
</protein>
<dbReference type="OrthoDB" id="30195at2759"/>
<evidence type="ECO:0000256" key="2">
    <source>
        <dbReference type="ARBA" id="ARBA00022574"/>
    </source>
</evidence>
<feature type="compositionally biased region" description="Basic residues" evidence="7">
    <location>
        <begin position="110"/>
        <end position="119"/>
    </location>
</feature>
<feature type="compositionally biased region" description="Acidic residues" evidence="7">
    <location>
        <begin position="766"/>
        <end position="781"/>
    </location>
</feature>
<accession>A0A401G8P0</accession>
<feature type="region of interest" description="Disordered" evidence="7">
    <location>
        <begin position="1"/>
        <end position="29"/>
    </location>
</feature>
<dbReference type="InterPro" id="IPR007148">
    <property type="entry name" value="SSU_processome_Utp12"/>
</dbReference>
<evidence type="ECO:0000256" key="7">
    <source>
        <dbReference type="SAM" id="MobiDB-lite"/>
    </source>
</evidence>
<gene>
    <name evidence="9" type="ORF">SCP_0113920</name>
</gene>
<comment type="similarity">
    <text evidence="5">Belongs to the UTP5 family.</text>
</comment>
<dbReference type="PANTHER" id="PTHR44267:SF1">
    <property type="entry name" value="WD REPEAT-CONTAINING PROTEIN 43"/>
    <property type="match status" value="1"/>
</dbReference>
<keyword evidence="10" id="KW-1185">Reference proteome</keyword>
<reference evidence="9 10" key="1">
    <citation type="journal article" date="2018" name="Sci. Rep.">
        <title>Genome sequence of the cauliflower mushroom Sparassis crispa (Hanabiratake) and its association with beneficial usage.</title>
        <authorList>
            <person name="Kiyama R."/>
            <person name="Furutani Y."/>
            <person name="Kawaguchi K."/>
            <person name="Nakanishi T."/>
        </authorList>
    </citation>
    <scope>NUCLEOTIDE SEQUENCE [LARGE SCALE GENOMIC DNA]</scope>
</reference>
<evidence type="ECO:0000313" key="10">
    <source>
        <dbReference type="Proteomes" id="UP000287166"/>
    </source>
</evidence>
<keyword evidence="3" id="KW-0677">Repeat</keyword>